<evidence type="ECO:0000313" key="4">
    <source>
        <dbReference type="Proteomes" id="UP000268070"/>
    </source>
</evidence>
<reference evidence="3 4" key="1">
    <citation type="submission" date="2018-09" db="EMBL/GenBank/DDBJ databases">
        <title>Complete genome sequence of the hydrocarbonoclastic bacterium Alcaligenes aquatilis QD168, isolated from a crude-oil polluted marine sediment of Central Chile.</title>
        <authorList>
            <person name="Duran R.E."/>
            <person name="Barra B."/>
            <person name="Salva-Serra F."/>
            <person name="Mendez V."/>
            <person name="Moore E.R.B."/>
            <person name="Seeger M."/>
        </authorList>
    </citation>
    <scope>NUCLEOTIDE SEQUENCE [LARGE SCALE GENOMIC DNA]</scope>
    <source>
        <strain evidence="3 4">QD168</strain>
    </source>
</reference>
<dbReference type="AlphaFoldDB" id="A0A3G2HQK9"/>
<feature type="compositionally biased region" description="Low complexity" evidence="1">
    <location>
        <begin position="57"/>
        <end position="67"/>
    </location>
</feature>
<keyword evidence="2" id="KW-0472">Membrane</keyword>
<evidence type="ECO:0000313" key="3">
    <source>
        <dbReference type="EMBL" id="AYN19403.1"/>
    </source>
</evidence>
<name>A0A3G2HQK9_9BURK</name>
<proteinExistence type="predicted"/>
<evidence type="ECO:0000256" key="1">
    <source>
        <dbReference type="SAM" id="MobiDB-lite"/>
    </source>
</evidence>
<dbReference type="EMBL" id="CP032153">
    <property type="protein sequence ID" value="AYN19403.1"/>
    <property type="molecule type" value="Genomic_DNA"/>
</dbReference>
<keyword evidence="2" id="KW-1133">Transmembrane helix</keyword>
<accession>A0A3G2HQK9</accession>
<dbReference type="RefSeq" id="WP_121737825.1">
    <property type="nucleotide sequence ID" value="NZ_CP032153.1"/>
</dbReference>
<gene>
    <name evidence="3" type="ORF">D3M96_01935</name>
</gene>
<dbReference type="Proteomes" id="UP000268070">
    <property type="component" value="Chromosome"/>
</dbReference>
<feature type="region of interest" description="Disordered" evidence="1">
    <location>
        <begin position="53"/>
        <end position="73"/>
    </location>
</feature>
<protein>
    <submittedName>
        <fullName evidence="3">Uncharacterized protein</fullName>
    </submittedName>
</protein>
<sequence>MKVLLQKPILLMAVLCLPLWFIYGNFILAAATSILIGMLVGMIRTLHQVTEAKKASAKSATPASSETPNDEPN</sequence>
<evidence type="ECO:0000256" key="2">
    <source>
        <dbReference type="SAM" id="Phobius"/>
    </source>
</evidence>
<organism evidence="3 4">
    <name type="scientific">Alcaligenes aquatilis</name>
    <dbReference type="NCBI Taxonomy" id="323284"/>
    <lineage>
        <taxon>Bacteria</taxon>
        <taxon>Pseudomonadati</taxon>
        <taxon>Pseudomonadota</taxon>
        <taxon>Betaproteobacteria</taxon>
        <taxon>Burkholderiales</taxon>
        <taxon>Alcaligenaceae</taxon>
        <taxon>Alcaligenes</taxon>
    </lineage>
</organism>
<keyword evidence="2" id="KW-0812">Transmembrane</keyword>
<dbReference type="OrthoDB" id="8689684at2"/>
<dbReference type="KEGG" id="aaqu:D3M96_01935"/>
<feature type="transmembrane region" description="Helical" evidence="2">
    <location>
        <begin position="20"/>
        <end position="43"/>
    </location>
</feature>